<evidence type="ECO:0000256" key="4">
    <source>
        <dbReference type="ARBA" id="ARBA00023242"/>
    </source>
</evidence>
<keyword evidence="4" id="KW-0539">Nucleus</keyword>
<evidence type="ECO:0000313" key="6">
    <source>
        <dbReference type="EMBL" id="POY76663.1"/>
    </source>
</evidence>
<comment type="caution">
    <text evidence="6">The sequence shown here is derived from an EMBL/GenBank/DDBJ whole genome shotgun (WGS) entry which is preliminary data.</text>
</comment>
<evidence type="ECO:0000256" key="5">
    <source>
        <dbReference type="SAM" id="MobiDB-lite"/>
    </source>
</evidence>
<dbReference type="GO" id="GO:0000124">
    <property type="term" value="C:SAGA complex"/>
    <property type="evidence" value="ECO:0007669"/>
    <property type="project" value="TreeGrafter"/>
</dbReference>
<dbReference type="CDD" id="cd22926">
    <property type="entry name" value="HFD_SPT3"/>
    <property type="match status" value="1"/>
</dbReference>
<name>A0A2S5BIT5_9BASI</name>
<gene>
    <name evidence="6" type="ORF">BMF94_0255</name>
</gene>
<feature type="compositionally biased region" description="Basic and acidic residues" evidence="5">
    <location>
        <begin position="280"/>
        <end position="293"/>
    </location>
</feature>
<dbReference type="GO" id="GO:0003712">
    <property type="term" value="F:transcription coregulator activity"/>
    <property type="evidence" value="ECO:0007669"/>
    <property type="project" value="TreeGrafter"/>
</dbReference>
<feature type="compositionally biased region" description="Basic and acidic residues" evidence="5">
    <location>
        <begin position="352"/>
        <end position="362"/>
    </location>
</feature>
<feature type="region of interest" description="Disordered" evidence="5">
    <location>
        <begin position="280"/>
        <end position="371"/>
    </location>
</feature>
<dbReference type="STRING" id="741276.A0A2S5BIT5"/>
<dbReference type="InterPro" id="IPR003195">
    <property type="entry name" value="TFIID_TAF13"/>
</dbReference>
<evidence type="ECO:0000256" key="2">
    <source>
        <dbReference type="ARBA" id="ARBA00023015"/>
    </source>
</evidence>
<reference evidence="6 7" key="1">
    <citation type="journal article" date="2018" name="Front. Microbiol.">
        <title>Prospects for Fungal Bioremediation of Acidic Radioactive Waste Sites: Characterization and Genome Sequence of Rhodotorula taiwanensis MD1149.</title>
        <authorList>
            <person name="Tkavc R."/>
            <person name="Matrosova V.Y."/>
            <person name="Grichenko O.E."/>
            <person name="Gostincar C."/>
            <person name="Volpe R.P."/>
            <person name="Klimenkova P."/>
            <person name="Gaidamakova E.K."/>
            <person name="Zhou C.E."/>
            <person name="Stewart B.J."/>
            <person name="Lyman M.G."/>
            <person name="Malfatti S.A."/>
            <person name="Rubinfeld B."/>
            <person name="Courtot M."/>
            <person name="Singh J."/>
            <person name="Dalgard C.L."/>
            <person name="Hamilton T."/>
            <person name="Frey K.G."/>
            <person name="Gunde-Cimerman N."/>
            <person name="Dugan L."/>
            <person name="Daly M.J."/>
        </authorList>
    </citation>
    <scope>NUCLEOTIDE SEQUENCE [LARGE SCALE GENOMIC DNA]</scope>
    <source>
        <strain evidence="6 7">MD1149</strain>
    </source>
</reference>
<sequence>MSTLSGLSGLSGKPRHVYQQEIAAMLLALCAIREPDEALTQYIEDVVRNHVQQLVVQARAQALRRNARAIAVEDLIFLVRHDRARLNRLRTYLSWKDVRKKMRELDQAGGVTGSGPANGNGGGGGGIEDDQIDAIEEPVSDKSLKVIKATVRLPWELNDAWADYLHAADDDPEDDETEAYEVNKQRLRELDLLTSRMSREEYEQYSQARQASFVCRKNKKFRDFIALPAILDVVAPQDEVLDVLGFLSYECVRALCDAGVAHKKTVDEAKQQLKEYERRRAIREGKKRSREEAAEGETGDDAAMKDGTVKLDPSSPATAGSHPSPGEGRSSPRKDKDAAIVRKGLDGSASMEKQEPSPKRQPLETPTSLFSAPLPDAAAAAPAFGNGAASGAAASADGVGAPRADGTTANDFAARILFDLNDVELGLHAVEHTYGSLKTSGMRNWRGGIARLPTRLV</sequence>
<evidence type="ECO:0000256" key="3">
    <source>
        <dbReference type="ARBA" id="ARBA00023163"/>
    </source>
</evidence>
<comment type="subcellular location">
    <subcellularLocation>
        <location evidence="1">Nucleus</location>
    </subcellularLocation>
</comment>
<dbReference type="PANTHER" id="PTHR11380:SF16">
    <property type="entry name" value="TRANSCRIPTION INITIATION PROTEIN SPT3 HOMOLOG"/>
    <property type="match status" value="1"/>
</dbReference>
<accession>A0A2S5BIT5</accession>
<dbReference type="PANTHER" id="PTHR11380">
    <property type="entry name" value="TRANSCRIPTION INITIATION FACTOR TFIID/SUPT3-RELATED"/>
    <property type="match status" value="1"/>
</dbReference>
<evidence type="ECO:0000313" key="7">
    <source>
        <dbReference type="Proteomes" id="UP000237144"/>
    </source>
</evidence>
<dbReference type="Pfam" id="PF02269">
    <property type="entry name" value="TFIID-18kDa"/>
    <property type="match status" value="1"/>
</dbReference>
<keyword evidence="2" id="KW-0805">Transcription regulation</keyword>
<dbReference type="GO" id="GO:0005634">
    <property type="term" value="C:nucleus"/>
    <property type="evidence" value="ECO:0007669"/>
    <property type="project" value="UniProtKB-SubCell"/>
</dbReference>
<proteinExistence type="predicted"/>
<dbReference type="OrthoDB" id="66982at2759"/>
<dbReference type="Proteomes" id="UP000237144">
    <property type="component" value="Unassembled WGS sequence"/>
</dbReference>
<dbReference type="EMBL" id="PJQD01000002">
    <property type="protein sequence ID" value="POY76663.1"/>
    <property type="molecule type" value="Genomic_DNA"/>
</dbReference>
<feature type="compositionally biased region" description="Basic and acidic residues" evidence="5">
    <location>
        <begin position="330"/>
        <end position="345"/>
    </location>
</feature>
<evidence type="ECO:0000256" key="1">
    <source>
        <dbReference type="ARBA" id="ARBA00004123"/>
    </source>
</evidence>
<dbReference type="GO" id="GO:0006366">
    <property type="term" value="P:transcription by RNA polymerase II"/>
    <property type="evidence" value="ECO:0007669"/>
    <property type="project" value="InterPro"/>
</dbReference>
<organism evidence="6 7">
    <name type="scientific">Rhodotorula taiwanensis</name>
    <dbReference type="NCBI Taxonomy" id="741276"/>
    <lineage>
        <taxon>Eukaryota</taxon>
        <taxon>Fungi</taxon>
        <taxon>Dikarya</taxon>
        <taxon>Basidiomycota</taxon>
        <taxon>Pucciniomycotina</taxon>
        <taxon>Microbotryomycetes</taxon>
        <taxon>Sporidiobolales</taxon>
        <taxon>Sporidiobolaceae</taxon>
        <taxon>Rhodotorula</taxon>
    </lineage>
</organism>
<keyword evidence="3" id="KW-0804">Transcription</keyword>
<keyword evidence="7" id="KW-1185">Reference proteome</keyword>
<protein>
    <submittedName>
        <fullName evidence="6">Uncharacterized protein</fullName>
    </submittedName>
</protein>
<dbReference type="AlphaFoldDB" id="A0A2S5BIT5"/>